<dbReference type="InterPro" id="IPR008927">
    <property type="entry name" value="6-PGluconate_DH-like_C_sf"/>
</dbReference>
<dbReference type="SUPFAM" id="SSF48179">
    <property type="entry name" value="6-phosphogluconate dehydrogenase C-terminal domain-like"/>
    <property type="match status" value="1"/>
</dbReference>
<keyword evidence="8" id="KW-1185">Reference proteome</keyword>
<dbReference type="InterPro" id="IPR013332">
    <property type="entry name" value="KPR_N"/>
</dbReference>
<feature type="compositionally biased region" description="Polar residues" evidence="4">
    <location>
        <begin position="380"/>
        <end position="392"/>
    </location>
</feature>
<feature type="compositionally biased region" description="Basic and acidic residues" evidence="4">
    <location>
        <begin position="562"/>
        <end position="573"/>
    </location>
</feature>
<evidence type="ECO:0000259" key="5">
    <source>
        <dbReference type="Pfam" id="PF02558"/>
    </source>
</evidence>
<dbReference type="AlphaFoldDB" id="A0A167CG35"/>
<dbReference type="RefSeq" id="XP_018734120.1">
    <property type="nucleotide sequence ID" value="XM_018881536.1"/>
</dbReference>
<dbReference type="Gene3D" id="3.40.50.720">
    <property type="entry name" value="NAD(P)-binding Rossmann-like Domain"/>
    <property type="match status" value="1"/>
</dbReference>
<proteinExistence type="inferred from homology"/>
<reference evidence="7 8" key="1">
    <citation type="submission" date="2016-02" db="EMBL/GenBank/DDBJ databases">
        <title>Complete genome sequence and transcriptome regulation of the pentose utilising yeast Sugiyamaella lignohabitans.</title>
        <authorList>
            <person name="Bellasio M."/>
            <person name="Peymann A."/>
            <person name="Valli M."/>
            <person name="Sipitzky M."/>
            <person name="Graf A."/>
            <person name="Sauer M."/>
            <person name="Marx H."/>
            <person name="Mattanovich D."/>
        </authorList>
    </citation>
    <scope>NUCLEOTIDE SEQUENCE [LARGE SCALE GENOMIC DNA]</scope>
    <source>
        <strain evidence="7 8">CBS 10342</strain>
    </source>
</reference>
<feature type="compositionally biased region" description="Polar residues" evidence="4">
    <location>
        <begin position="504"/>
        <end position="513"/>
    </location>
</feature>
<feature type="domain" description="Ketopantoate reductase C-terminal" evidence="6">
    <location>
        <begin position="730"/>
        <end position="862"/>
    </location>
</feature>
<dbReference type="InterPro" id="IPR036291">
    <property type="entry name" value="NAD(P)-bd_dom_sf"/>
</dbReference>
<dbReference type="Pfam" id="PF02558">
    <property type="entry name" value="ApbA"/>
    <property type="match status" value="1"/>
</dbReference>
<dbReference type="KEGG" id="slb:AWJ20_4464"/>
<dbReference type="InterPro" id="IPR013752">
    <property type="entry name" value="KPA_reductase"/>
</dbReference>
<dbReference type="InterPro" id="IPR050838">
    <property type="entry name" value="Ketopantoate_reductase"/>
</dbReference>
<evidence type="ECO:0000313" key="7">
    <source>
        <dbReference type="EMBL" id="ANB11643.1"/>
    </source>
</evidence>
<feature type="compositionally biased region" description="Basic and acidic residues" evidence="4">
    <location>
        <begin position="523"/>
        <end position="534"/>
    </location>
</feature>
<feature type="compositionally biased region" description="Basic and acidic residues" evidence="4">
    <location>
        <begin position="441"/>
        <end position="451"/>
    </location>
</feature>
<dbReference type="SUPFAM" id="SSF51735">
    <property type="entry name" value="NAD(P)-binding Rossmann-fold domains"/>
    <property type="match status" value="1"/>
</dbReference>
<evidence type="ECO:0000256" key="3">
    <source>
        <dbReference type="ARBA" id="ARBA00023002"/>
    </source>
</evidence>
<sequence length="882" mass="97033">MASSKIFILGAGSVGSLVATSIESTIPKCADVALVLKSKERLQHYIHHDSTLRLWRNIGSQMMIEKKIPAHAQYPKLGNSTDRPLPIENLIVTTKATQTESAIRAILPSITPNTRILLLQNGIGTYEKLCEKFWPEKSSRPYFLLGITSHGVRPADIPWTYKHVGNGDLKLTQVPDSVDPLQVLQLQSQSHTHTYTHSQSQKGESDLDYSHREYTTSVNGEPTASEESVKSDQIDFDVNLHKARRGQPTDSEESVKADYSGLQIHLEKIRKGSPTDSEEAVRAEYSDLDVNLQKARRGGPTDSEESVRADTVQDPLPYSKLSSRVNMDISTPRPTESEEAVKSEYSEAEIIVKKGNEVYYTESEEAVKADYSDPLHPHQRASSRIGSVQPNIEHTHEPTDSEASVKAEYSDPLHPHQKASAQAGSVQPCVDDTSAPTDSEASVKADYHDPLQPHQKASSKVGHQSSESSQPNIEHTSDPTDSEVSVKADYEDPLHEHQKASAKASGSVQPNVDHSQEVTDSEASVKADYSDPLHPHQKASAKASSSASPNVEHTSQPTDSEASVKAEYHDPLHPHQKASAKASSKVSGDSSDPSVKHTSQPTDSEESVKADYEDPLHTHQKASSRTGFVGPNVENTSDPTDSEESVKADYSDPLNPYQKASAKVGQVEPNVYDTTDPTLSEASVKADYAPPLVDSEHHLLTSQDLPAIFKALLSTKSLLNARVLPYSEFKVAQYEKLIVNAAINPLTAIFRCTNGQLLEMENSEKVLYDIVKESCSILKTHARATFAEDDLLLVNTQLNPHRMLRVVQDVCRSTANNKSSMLVDVERGNSTELPYINGYLIELGKQHRKRTDRNSMLAQLVQIQLAISRKSEKSYVPLSLDI</sequence>
<feature type="compositionally biased region" description="Polar residues" evidence="4">
    <location>
        <begin position="455"/>
        <end position="474"/>
    </location>
</feature>
<feature type="compositionally biased region" description="Polar residues" evidence="4">
    <location>
        <begin position="549"/>
        <end position="561"/>
    </location>
</feature>
<dbReference type="InterPro" id="IPR013328">
    <property type="entry name" value="6PGD_dom2"/>
</dbReference>
<feature type="compositionally biased region" description="Basic and acidic residues" evidence="4">
    <location>
        <begin position="606"/>
        <end position="617"/>
    </location>
</feature>
<evidence type="ECO:0000256" key="2">
    <source>
        <dbReference type="ARBA" id="ARBA00022857"/>
    </source>
</evidence>
<dbReference type="GO" id="GO:0005739">
    <property type="term" value="C:mitochondrion"/>
    <property type="evidence" value="ECO:0007669"/>
    <property type="project" value="TreeGrafter"/>
</dbReference>
<feature type="compositionally biased region" description="Low complexity" evidence="4">
    <location>
        <begin position="538"/>
        <end position="548"/>
    </location>
</feature>
<feature type="compositionally biased region" description="Low complexity" evidence="4">
    <location>
        <begin position="577"/>
        <end position="593"/>
    </location>
</feature>
<evidence type="ECO:0000313" key="8">
    <source>
        <dbReference type="Proteomes" id="UP000189580"/>
    </source>
</evidence>
<dbReference type="EMBL" id="CP014500">
    <property type="protein sequence ID" value="ANB11643.1"/>
    <property type="molecule type" value="Genomic_DNA"/>
</dbReference>
<dbReference type="GeneID" id="30036599"/>
<name>A0A167CG35_9ASCO</name>
<organism evidence="7 8">
    <name type="scientific">Sugiyamaella lignohabitans</name>
    <dbReference type="NCBI Taxonomy" id="796027"/>
    <lineage>
        <taxon>Eukaryota</taxon>
        <taxon>Fungi</taxon>
        <taxon>Dikarya</taxon>
        <taxon>Ascomycota</taxon>
        <taxon>Saccharomycotina</taxon>
        <taxon>Dipodascomycetes</taxon>
        <taxon>Dipodascales</taxon>
        <taxon>Trichomonascaceae</taxon>
        <taxon>Sugiyamaella</taxon>
    </lineage>
</organism>
<evidence type="ECO:0000256" key="4">
    <source>
        <dbReference type="SAM" id="MobiDB-lite"/>
    </source>
</evidence>
<keyword evidence="2" id="KW-0521">NADP</keyword>
<evidence type="ECO:0000259" key="6">
    <source>
        <dbReference type="Pfam" id="PF08546"/>
    </source>
</evidence>
<protein>
    <submittedName>
        <fullName evidence="7">2-dehydropantoate 2-reductase PAN5</fullName>
    </submittedName>
</protein>
<feature type="domain" description="Ketopantoate reductase N-terminal" evidence="5">
    <location>
        <begin position="6"/>
        <end position="174"/>
    </location>
</feature>
<feature type="region of interest" description="Disordered" evidence="4">
    <location>
        <begin position="369"/>
        <end position="650"/>
    </location>
</feature>
<comment type="similarity">
    <text evidence="1">Belongs to the ketopantoate reductase family.</text>
</comment>
<accession>A0A167CG35</accession>
<dbReference type="GO" id="GO:0050661">
    <property type="term" value="F:NADP binding"/>
    <property type="evidence" value="ECO:0007669"/>
    <property type="project" value="TreeGrafter"/>
</dbReference>
<keyword evidence="3" id="KW-0560">Oxidoreductase</keyword>
<dbReference type="OrthoDB" id="73846at2759"/>
<dbReference type="PANTHER" id="PTHR43765">
    <property type="entry name" value="2-DEHYDROPANTOATE 2-REDUCTASE-RELATED"/>
    <property type="match status" value="1"/>
</dbReference>
<dbReference type="Proteomes" id="UP000189580">
    <property type="component" value="Chromosome c"/>
</dbReference>
<dbReference type="PANTHER" id="PTHR43765:SF2">
    <property type="entry name" value="2-DEHYDROPANTOATE 2-REDUCTASE"/>
    <property type="match status" value="1"/>
</dbReference>
<dbReference type="Pfam" id="PF08546">
    <property type="entry name" value="ApbA_C"/>
    <property type="match status" value="1"/>
</dbReference>
<dbReference type="GO" id="GO:0008677">
    <property type="term" value="F:2-dehydropantoate 2-reductase activity"/>
    <property type="evidence" value="ECO:0007669"/>
    <property type="project" value="TreeGrafter"/>
</dbReference>
<feature type="compositionally biased region" description="Basic and acidic residues" evidence="4">
    <location>
        <begin position="393"/>
        <end position="414"/>
    </location>
</feature>
<feature type="compositionally biased region" description="Basic and acidic residues" evidence="4">
    <location>
        <begin position="484"/>
        <end position="499"/>
    </location>
</feature>
<gene>
    <name evidence="7" type="primary">PAN5</name>
    <name evidence="7" type="ORF">AWJ20_4464</name>
</gene>
<dbReference type="Gene3D" id="1.10.1040.10">
    <property type="entry name" value="N-(1-d-carboxylethyl)-l-norvaline Dehydrogenase, domain 2"/>
    <property type="match status" value="1"/>
</dbReference>
<evidence type="ECO:0000256" key="1">
    <source>
        <dbReference type="ARBA" id="ARBA00007870"/>
    </source>
</evidence>